<accession>A0ABM1B2M2</accession>
<dbReference type="Gene3D" id="1.25.10.10">
    <property type="entry name" value="Leucine-rich Repeat Variant"/>
    <property type="match status" value="1"/>
</dbReference>
<feature type="repeat" description="HEAT" evidence="1">
    <location>
        <begin position="99"/>
        <end position="137"/>
    </location>
</feature>
<dbReference type="PANTHER" id="PTHR21567:SF9">
    <property type="entry name" value="CLIP-ASSOCIATING PROTEIN"/>
    <property type="match status" value="1"/>
</dbReference>
<dbReference type="InterPro" id="IPR021133">
    <property type="entry name" value="HEAT_type_2"/>
</dbReference>
<keyword evidence="2" id="KW-1185">Reference proteome</keyword>
<reference evidence="3" key="1">
    <citation type="submission" date="2025-08" db="UniProtKB">
        <authorList>
            <consortium name="RefSeq"/>
        </authorList>
    </citation>
    <scope>IDENTIFICATION</scope>
    <source>
        <tissue evidence="3">Muscle</tissue>
    </source>
</reference>
<dbReference type="Proteomes" id="UP000694941">
    <property type="component" value="Unplaced"/>
</dbReference>
<gene>
    <name evidence="3" type="primary">LOC106458571</name>
</gene>
<evidence type="ECO:0000256" key="1">
    <source>
        <dbReference type="PROSITE-ProRule" id="PRU00103"/>
    </source>
</evidence>
<dbReference type="InterPro" id="IPR011989">
    <property type="entry name" value="ARM-like"/>
</dbReference>
<organism evidence="2 3">
    <name type="scientific">Limulus polyphemus</name>
    <name type="common">Atlantic horseshoe crab</name>
    <dbReference type="NCBI Taxonomy" id="6850"/>
    <lineage>
        <taxon>Eukaryota</taxon>
        <taxon>Metazoa</taxon>
        <taxon>Ecdysozoa</taxon>
        <taxon>Arthropoda</taxon>
        <taxon>Chelicerata</taxon>
        <taxon>Merostomata</taxon>
        <taxon>Xiphosura</taxon>
        <taxon>Limulidae</taxon>
        <taxon>Limulus</taxon>
    </lineage>
</organism>
<dbReference type="SUPFAM" id="SSF48371">
    <property type="entry name" value="ARM repeat"/>
    <property type="match status" value="1"/>
</dbReference>
<dbReference type="GeneID" id="106458571"/>
<evidence type="ECO:0000313" key="3">
    <source>
        <dbReference type="RefSeq" id="XP_013773543.1"/>
    </source>
</evidence>
<dbReference type="PROSITE" id="PS50077">
    <property type="entry name" value="HEAT_REPEAT"/>
    <property type="match status" value="1"/>
</dbReference>
<dbReference type="PANTHER" id="PTHR21567">
    <property type="entry name" value="CLASP"/>
    <property type="match status" value="1"/>
</dbReference>
<dbReference type="InterPro" id="IPR016024">
    <property type="entry name" value="ARM-type_fold"/>
</dbReference>
<evidence type="ECO:0000313" key="2">
    <source>
        <dbReference type="Proteomes" id="UP000694941"/>
    </source>
</evidence>
<dbReference type="RefSeq" id="XP_013773543.1">
    <property type="nucleotide sequence ID" value="XM_013918089.2"/>
</dbReference>
<protein>
    <submittedName>
        <fullName evidence="3">CLIP-associating protein 2-like</fullName>
    </submittedName>
</protein>
<proteinExistence type="predicted"/>
<dbReference type="Pfam" id="PF24987">
    <property type="entry name" value="HEAT_EF3_N"/>
    <property type="match status" value="1"/>
</dbReference>
<sequence>MRSLCELLKRQAQRFHGFGELTILKILEAHKDSEKEVQRAAEICSEIAATVLPVELCVRTLCPIIKSGDYPTNQAAIKMLTKLTEQHQKNVILQLLPDMMPALVQAYDNTESSVRKAAVFCLVAIHSVVGDSMKQYLSSLNGSKMKLLNLYIKRHQGSSSSTPGSPASSVTYQ</sequence>
<name>A0ABM1B2M2_LIMPO</name>